<protein>
    <submittedName>
        <fullName evidence="1">Jg20394 protein</fullName>
    </submittedName>
</protein>
<reference evidence="1" key="1">
    <citation type="submission" date="2022-03" db="EMBL/GenBank/DDBJ databases">
        <authorList>
            <person name="Lindestad O."/>
        </authorList>
    </citation>
    <scope>NUCLEOTIDE SEQUENCE</scope>
</reference>
<dbReference type="Proteomes" id="UP000838756">
    <property type="component" value="Unassembled WGS sequence"/>
</dbReference>
<comment type="caution">
    <text evidence="1">The sequence shown here is derived from an EMBL/GenBank/DDBJ whole genome shotgun (WGS) entry which is preliminary data.</text>
</comment>
<evidence type="ECO:0000313" key="1">
    <source>
        <dbReference type="EMBL" id="CAH2244960.1"/>
    </source>
</evidence>
<organism evidence="1 2">
    <name type="scientific">Pararge aegeria aegeria</name>
    <dbReference type="NCBI Taxonomy" id="348720"/>
    <lineage>
        <taxon>Eukaryota</taxon>
        <taxon>Metazoa</taxon>
        <taxon>Ecdysozoa</taxon>
        <taxon>Arthropoda</taxon>
        <taxon>Hexapoda</taxon>
        <taxon>Insecta</taxon>
        <taxon>Pterygota</taxon>
        <taxon>Neoptera</taxon>
        <taxon>Endopterygota</taxon>
        <taxon>Lepidoptera</taxon>
        <taxon>Glossata</taxon>
        <taxon>Ditrysia</taxon>
        <taxon>Papilionoidea</taxon>
        <taxon>Nymphalidae</taxon>
        <taxon>Satyrinae</taxon>
        <taxon>Satyrini</taxon>
        <taxon>Parargina</taxon>
        <taxon>Pararge</taxon>
    </lineage>
</organism>
<dbReference type="OrthoDB" id="6930416at2759"/>
<dbReference type="EMBL" id="CAKXAJ010025878">
    <property type="protein sequence ID" value="CAH2244960.1"/>
    <property type="molecule type" value="Genomic_DNA"/>
</dbReference>
<evidence type="ECO:0000313" key="2">
    <source>
        <dbReference type="Proteomes" id="UP000838756"/>
    </source>
</evidence>
<dbReference type="AlphaFoldDB" id="A0A8S4S507"/>
<keyword evidence="2" id="KW-1185">Reference proteome</keyword>
<name>A0A8S4S507_9NEOP</name>
<proteinExistence type="predicted"/>
<gene>
    <name evidence="1" type="primary">jg20394</name>
    <name evidence="1" type="ORF">PAEG_LOCUS20857</name>
</gene>
<accession>A0A8S4S507</accession>
<sequence length="98" mass="11127">MGISHKSHERKSDKETQSPVLKIFKDMMQREKTNPTTQAAQIGINLTSTVRLPFKICKRTNIRAETDPEVRFIKMKGEKVGGFGFVNATKLIAFNFNV</sequence>